<name>A0A6A4H4J3_9AGAR</name>
<dbReference type="OrthoDB" id="10266018at2759"/>
<organism evidence="2 3">
    <name type="scientific">Gymnopus androsaceus JB14</name>
    <dbReference type="NCBI Taxonomy" id="1447944"/>
    <lineage>
        <taxon>Eukaryota</taxon>
        <taxon>Fungi</taxon>
        <taxon>Dikarya</taxon>
        <taxon>Basidiomycota</taxon>
        <taxon>Agaricomycotina</taxon>
        <taxon>Agaricomycetes</taxon>
        <taxon>Agaricomycetidae</taxon>
        <taxon>Agaricales</taxon>
        <taxon>Marasmiineae</taxon>
        <taxon>Omphalotaceae</taxon>
        <taxon>Gymnopus</taxon>
    </lineage>
</organism>
<evidence type="ECO:0000256" key="1">
    <source>
        <dbReference type="SAM" id="MobiDB-lite"/>
    </source>
</evidence>
<dbReference type="AlphaFoldDB" id="A0A6A4H4J3"/>
<evidence type="ECO:0000313" key="2">
    <source>
        <dbReference type="EMBL" id="KAE9393119.1"/>
    </source>
</evidence>
<evidence type="ECO:0000313" key="3">
    <source>
        <dbReference type="Proteomes" id="UP000799118"/>
    </source>
</evidence>
<dbReference type="Proteomes" id="UP000799118">
    <property type="component" value="Unassembled WGS sequence"/>
</dbReference>
<dbReference type="EMBL" id="ML769580">
    <property type="protein sequence ID" value="KAE9393119.1"/>
    <property type="molecule type" value="Genomic_DNA"/>
</dbReference>
<feature type="region of interest" description="Disordered" evidence="1">
    <location>
        <begin position="188"/>
        <end position="220"/>
    </location>
</feature>
<gene>
    <name evidence="2" type="ORF">BT96DRAFT_999743</name>
</gene>
<dbReference type="Gene3D" id="1.10.472.10">
    <property type="entry name" value="Cyclin-like"/>
    <property type="match status" value="1"/>
</dbReference>
<sequence>MEFYLVDDLECDLVVFHPYRTLLALCRKDAEVEAEAGELGTGIGAEDGPRYWGSGRGRLELSEGALQTPRFIINNIYCSQLCLLYPLHLIAISAIYLTLVLHTPTQNTIFDETTTRRQQISTLWSRYKEEPGAVPGPGIEAQAPSQQPQRFLSPYGMLSPAMTKRVGGGSGSGTPESQSRTGLMEDLFREGSFGSPSSQQSAGATPGAGTGTASGGPEWRFGYGHTITPLILPMLLKRMREQKLSDMMHLSSGRPVAVNKMLERTQAAG</sequence>
<accession>A0A6A4H4J3</accession>
<reference evidence="2" key="1">
    <citation type="journal article" date="2019" name="Environ. Microbiol.">
        <title>Fungal ecological strategies reflected in gene transcription - a case study of two litter decomposers.</title>
        <authorList>
            <person name="Barbi F."/>
            <person name="Kohler A."/>
            <person name="Barry K."/>
            <person name="Baskaran P."/>
            <person name="Daum C."/>
            <person name="Fauchery L."/>
            <person name="Ihrmark K."/>
            <person name="Kuo A."/>
            <person name="LaButti K."/>
            <person name="Lipzen A."/>
            <person name="Morin E."/>
            <person name="Grigoriev I.V."/>
            <person name="Henrissat B."/>
            <person name="Lindahl B."/>
            <person name="Martin F."/>
        </authorList>
    </citation>
    <scope>NUCLEOTIDE SEQUENCE</scope>
    <source>
        <strain evidence="2">JB14</strain>
    </source>
</reference>
<feature type="region of interest" description="Disordered" evidence="1">
    <location>
        <begin position="131"/>
        <end position="154"/>
    </location>
</feature>
<proteinExistence type="predicted"/>
<dbReference type="SUPFAM" id="SSF47954">
    <property type="entry name" value="Cyclin-like"/>
    <property type="match status" value="1"/>
</dbReference>
<keyword evidence="3" id="KW-1185">Reference proteome</keyword>
<dbReference type="InterPro" id="IPR036915">
    <property type="entry name" value="Cyclin-like_sf"/>
</dbReference>
<protein>
    <submittedName>
        <fullName evidence="2">Uncharacterized protein</fullName>
    </submittedName>
</protein>